<sequence length="111" mass="11543">MRAALARLLHELATPTTGTGYLWAVIAIGHVMLGAMLQGLLGAAGVGARLAIGIAYWLAKERGDLRRGGSLRDGLADAALVAVGAFYAGPRWWPCLVFAAVCVGAVIREAK</sequence>
<keyword evidence="1" id="KW-1133">Transmembrane helix</keyword>
<gene>
    <name evidence="2" type="ORF">ACFOD7_14230</name>
</gene>
<dbReference type="Proteomes" id="UP001595557">
    <property type="component" value="Unassembled WGS sequence"/>
</dbReference>
<comment type="caution">
    <text evidence="2">The sequence shown here is derived from an EMBL/GenBank/DDBJ whole genome shotgun (WGS) entry which is preliminary data.</text>
</comment>
<keyword evidence="1" id="KW-0812">Transmembrane</keyword>
<reference evidence="3" key="1">
    <citation type="journal article" date="2019" name="Int. J. Syst. Evol. Microbiol.">
        <title>The Global Catalogue of Microorganisms (GCM) 10K type strain sequencing project: providing services to taxonomists for standard genome sequencing and annotation.</title>
        <authorList>
            <consortium name="The Broad Institute Genomics Platform"/>
            <consortium name="The Broad Institute Genome Sequencing Center for Infectious Disease"/>
            <person name="Wu L."/>
            <person name="Ma J."/>
        </authorList>
    </citation>
    <scope>NUCLEOTIDE SEQUENCE [LARGE SCALE GENOMIC DNA]</scope>
    <source>
        <strain evidence="3">KCTC 52239</strain>
    </source>
</reference>
<evidence type="ECO:0000256" key="1">
    <source>
        <dbReference type="SAM" id="Phobius"/>
    </source>
</evidence>
<evidence type="ECO:0000313" key="3">
    <source>
        <dbReference type="Proteomes" id="UP001595557"/>
    </source>
</evidence>
<keyword evidence="3" id="KW-1185">Reference proteome</keyword>
<feature type="transmembrane region" description="Helical" evidence="1">
    <location>
        <begin position="12"/>
        <end position="33"/>
    </location>
</feature>
<keyword evidence="1" id="KW-0472">Membrane</keyword>
<proteinExistence type="predicted"/>
<organism evidence="2 3">
    <name type="scientific">Paracoccus fontiphilus</name>
    <dbReference type="NCBI Taxonomy" id="1815556"/>
    <lineage>
        <taxon>Bacteria</taxon>
        <taxon>Pseudomonadati</taxon>
        <taxon>Pseudomonadota</taxon>
        <taxon>Alphaproteobacteria</taxon>
        <taxon>Rhodobacterales</taxon>
        <taxon>Paracoccaceae</taxon>
        <taxon>Paracoccus</taxon>
    </lineage>
</organism>
<name>A0ABV7IMA5_9RHOB</name>
<dbReference type="RefSeq" id="WP_207464388.1">
    <property type="nucleotide sequence ID" value="NZ_JAFNAW010000001.1"/>
</dbReference>
<accession>A0ABV7IMA5</accession>
<dbReference type="EMBL" id="JBHRTE010000059">
    <property type="protein sequence ID" value="MFC3169206.1"/>
    <property type="molecule type" value="Genomic_DNA"/>
</dbReference>
<evidence type="ECO:0000313" key="2">
    <source>
        <dbReference type="EMBL" id="MFC3169206.1"/>
    </source>
</evidence>
<protein>
    <submittedName>
        <fullName evidence="2">Uncharacterized protein</fullName>
    </submittedName>
</protein>